<evidence type="ECO:0000313" key="1">
    <source>
        <dbReference type="EMBL" id="MEX3936094.1"/>
    </source>
</evidence>
<sequence length="186" mass="21255">MRNEISVLRKFSRWVGKPNLVKPLQYYLPDASPERVKVTAVADTTKSWSANGIDVEAKMREAFEIDNRFGMVIAMQLAFGLRKKEAVSFQPWVSDQRDLGHNAIIVYGGAKGGKQRTIHIEFQFQYVVLDYVKQHIGKRDRLGWKKTIRGLNADLERNLKRYDYHMGKLGISKANCSVCGHGLRAE</sequence>
<dbReference type="Proteomes" id="UP001558850">
    <property type="component" value="Unassembled WGS sequence"/>
</dbReference>
<keyword evidence="2" id="KW-1185">Reference proteome</keyword>
<proteinExistence type="predicted"/>
<accession>A0ACC6U952</accession>
<dbReference type="EMBL" id="JBFRCH010000027">
    <property type="protein sequence ID" value="MEX3936094.1"/>
    <property type="molecule type" value="Genomic_DNA"/>
</dbReference>
<comment type="caution">
    <text evidence="1">The sequence shown here is derived from an EMBL/GenBank/DDBJ whole genome shotgun (WGS) entry which is preliminary data.</text>
</comment>
<name>A0ACC6U952_9BURK</name>
<evidence type="ECO:0000313" key="2">
    <source>
        <dbReference type="Proteomes" id="UP001558850"/>
    </source>
</evidence>
<gene>
    <name evidence="1" type="ORF">AB4Y32_30605</name>
</gene>
<organism evidence="1 2">
    <name type="scientific">Paraburkholderia phymatum</name>
    <dbReference type="NCBI Taxonomy" id="148447"/>
    <lineage>
        <taxon>Bacteria</taxon>
        <taxon>Pseudomonadati</taxon>
        <taxon>Pseudomonadota</taxon>
        <taxon>Betaproteobacteria</taxon>
        <taxon>Burkholderiales</taxon>
        <taxon>Burkholderiaceae</taxon>
        <taxon>Paraburkholderia</taxon>
    </lineage>
</organism>
<protein>
    <submittedName>
        <fullName evidence="1">Integrase domain-containing protein</fullName>
    </submittedName>
</protein>
<reference evidence="1" key="1">
    <citation type="submission" date="2024-07" db="EMBL/GenBank/DDBJ databases">
        <title>A survey of Mimosa microsymbionts across Brazilian biomes reveals a high diversity of Paraburkholderia nodulating endemic species, but also that Cupriavidus is common as a symbiont of widespread species.</title>
        <authorList>
            <person name="Rouws L."/>
            <person name="Barauna A."/>
            <person name="Beukes C."/>
            <person name="Rouws J.R.C."/>
            <person name="De Faria S.M."/>
            <person name="Gross E."/>
            <person name="Bueno Dos Reis Junior F."/>
            <person name="Simon M.F."/>
            <person name="Maluk M."/>
            <person name="Odee D.W."/>
            <person name="Kenicer G."/>
            <person name="Young J.P.W."/>
            <person name="Reis V.M."/>
            <person name="Zilli J."/>
            <person name="James E.K."/>
        </authorList>
    </citation>
    <scope>NUCLEOTIDE SEQUENCE</scope>
    <source>
        <strain evidence="1">EG181B</strain>
    </source>
</reference>